<dbReference type="InterPro" id="IPR029058">
    <property type="entry name" value="AB_hydrolase_fold"/>
</dbReference>
<feature type="compositionally biased region" description="Low complexity" evidence="1">
    <location>
        <begin position="176"/>
        <end position="191"/>
    </location>
</feature>
<dbReference type="SUPFAM" id="SSF53474">
    <property type="entry name" value="alpha/beta-Hydrolases"/>
    <property type="match status" value="1"/>
</dbReference>
<evidence type="ECO:0000313" key="4">
    <source>
        <dbReference type="Proteomes" id="UP001163105"/>
    </source>
</evidence>
<feature type="compositionally biased region" description="Basic and acidic residues" evidence="1">
    <location>
        <begin position="525"/>
        <end position="535"/>
    </location>
</feature>
<dbReference type="PANTHER" id="PTHR43433:SF10">
    <property type="entry name" value="AB HYDROLASE-1 DOMAIN-CONTAINING PROTEIN"/>
    <property type="match status" value="1"/>
</dbReference>
<feature type="region of interest" description="Disordered" evidence="1">
    <location>
        <begin position="173"/>
        <end position="598"/>
    </location>
</feature>
<gene>
    <name evidence="3" type="ORF">O9K51_00080</name>
</gene>
<dbReference type="PANTHER" id="PTHR43433">
    <property type="entry name" value="HYDROLASE, ALPHA/BETA FOLD FAMILY PROTEIN"/>
    <property type="match status" value="1"/>
</dbReference>
<keyword evidence="3" id="KW-0378">Hydrolase</keyword>
<evidence type="ECO:0000259" key="2">
    <source>
        <dbReference type="Pfam" id="PF00561"/>
    </source>
</evidence>
<feature type="compositionally biased region" description="Low complexity" evidence="1">
    <location>
        <begin position="241"/>
        <end position="257"/>
    </location>
</feature>
<evidence type="ECO:0000313" key="3">
    <source>
        <dbReference type="EMBL" id="KAJ6445321.1"/>
    </source>
</evidence>
<feature type="compositionally biased region" description="Basic and acidic residues" evidence="1">
    <location>
        <begin position="441"/>
        <end position="450"/>
    </location>
</feature>
<feature type="compositionally biased region" description="Basic residues" evidence="1">
    <location>
        <begin position="798"/>
        <end position="807"/>
    </location>
</feature>
<protein>
    <submittedName>
        <fullName evidence="3">Hydrolase</fullName>
    </submittedName>
</protein>
<dbReference type="InterPro" id="IPR000073">
    <property type="entry name" value="AB_hydrolase_1"/>
</dbReference>
<dbReference type="Gene3D" id="3.40.50.1820">
    <property type="entry name" value="alpha/beta hydrolase"/>
    <property type="match status" value="1"/>
</dbReference>
<dbReference type="AlphaFoldDB" id="A0AB34G2X5"/>
<feature type="compositionally biased region" description="Basic and acidic residues" evidence="1">
    <location>
        <begin position="457"/>
        <end position="475"/>
    </location>
</feature>
<reference evidence="3" key="1">
    <citation type="submission" date="2023-01" db="EMBL/GenBank/DDBJ databases">
        <title>The growth and conidiation of Purpureocillium lavendulum are regulated by nitrogen source and histone H3K14 acetylation.</title>
        <authorList>
            <person name="Tang P."/>
            <person name="Han J."/>
            <person name="Zhang C."/>
            <person name="Tang P."/>
            <person name="Qi F."/>
            <person name="Zhang K."/>
            <person name="Liang L."/>
        </authorList>
    </citation>
    <scope>NUCLEOTIDE SEQUENCE</scope>
    <source>
        <strain evidence="3">YMF1.00683</strain>
    </source>
</reference>
<comment type="caution">
    <text evidence="3">The sequence shown here is derived from an EMBL/GenBank/DDBJ whole genome shotgun (WGS) entry which is preliminary data.</text>
</comment>
<feature type="region of interest" description="Disordered" evidence="1">
    <location>
        <begin position="40"/>
        <end position="151"/>
    </location>
</feature>
<name>A0AB34G2X5_9HYPO</name>
<feature type="compositionally biased region" description="Basic and acidic residues" evidence="1">
    <location>
        <begin position="204"/>
        <end position="216"/>
    </location>
</feature>
<dbReference type="InterPro" id="IPR050471">
    <property type="entry name" value="AB_hydrolase"/>
</dbReference>
<dbReference type="Pfam" id="PF00561">
    <property type="entry name" value="Abhydrolase_1"/>
    <property type="match status" value="1"/>
</dbReference>
<feature type="compositionally biased region" description="Basic and acidic residues" evidence="1">
    <location>
        <begin position="333"/>
        <end position="346"/>
    </location>
</feature>
<dbReference type="Proteomes" id="UP001163105">
    <property type="component" value="Unassembled WGS sequence"/>
</dbReference>
<sequence length="1006" mass="107466">MARRSPGHARSIPRAAAAALRRALPDGAYDGIRDTATHAPAPAHLRFDDDGDAFRLAAAPSPALDPPSNPAAADDTRDDIPPMDDTASAADAAPPPIPARHHHVAPSTPHNHNHNQHALQQPPPHRSSRRPRSPPAGAARRPGSSAAIPPASPEVISNLITSLSVISQPANTHFESPTAFSLPASPALSSGGSFGVDYGAYNRRAPDDDALHRPVSLDELAASPPVVRTSKPPSGFSPLTAPKSPKSSAHRSSSHESITGGLRSFIRSGSTHTSRPSSPGSLASGNGGDSASIGNLSIERGAALSPDLKPRRSHDSWGKKTNRNSKGLMYMSSKERLRERELEWKRASGSAVATPGANAGMAEQGVASPGGEPNSASATTSRADPFLAGTPIREEPSGDFGTADIEKPLDSPKPIPVRDSSLRHAGSKQQRKRTSARRSRRDSDLPRDDAIIETDEPERSRDAAPKGHGRSESDHGLMSARSFLLDAEETASPTRGAGRRDQGLDQDAAADEDGAPYPAISGGRRRSEQHDERSASRLSGRLSPGPKEALRLTRSSSRLKRHSNGPGPVSPHEPRSGFTSPEPPHTTAPAAYERPDSADSVDDAVESYLCSPRLSQRLRHPQTGRVISFSEVGDPNGSAVFCCVGMGLTRYITAFYDELALTLKLRLITPDRPGVGDSEAYSDGTATPLSWPDDVYAICQALKITKFSILAHSAGAIYALATALRMPQHIRGRIHLLAPWIPPSQMNVFGTSVTSPPTNAIPTSQKILRALPTPFLKAANSSFMTATSSSITSSLPKNARRTRRKTAHGKEAGGTPTRNVTPMMDKENLGFPGQGKDLNGHPEAFNAAENMDRMTVPQSMGGSPSFNVAAPDAAADKERQVTYDTRLTHAIWDLATTGANPAVDLLVCLERRHTIGFRYVDITRPVVIHHGSRDTRVPVDNVKWLGKTMRRCEVRVLEGEGHGLMASATVMGSVLMEMSKEWEDWMRATGADGRKESRTRRGTLGR</sequence>
<evidence type="ECO:0000256" key="1">
    <source>
        <dbReference type="SAM" id="MobiDB-lite"/>
    </source>
</evidence>
<feature type="compositionally biased region" description="Low complexity" evidence="1">
    <location>
        <begin position="135"/>
        <end position="149"/>
    </location>
</feature>
<feature type="compositionally biased region" description="Low complexity" evidence="1">
    <location>
        <begin position="83"/>
        <end position="92"/>
    </location>
</feature>
<feature type="compositionally biased region" description="Polar residues" evidence="1">
    <location>
        <begin position="267"/>
        <end position="284"/>
    </location>
</feature>
<feature type="compositionally biased region" description="Basic residues" evidence="1">
    <location>
        <begin position="425"/>
        <end position="440"/>
    </location>
</feature>
<organism evidence="3 4">
    <name type="scientific">Purpureocillium lavendulum</name>
    <dbReference type="NCBI Taxonomy" id="1247861"/>
    <lineage>
        <taxon>Eukaryota</taxon>
        <taxon>Fungi</taxon>
        <taxon>Dikarya</taxon>
        <taxon>Ascomycota</taxon>
        <taxon>Pezizomycotina</taxon>
        <taxon>Sordariomycetes</taxon>
        <taxon>Hypocreomycetidae</taxon>
        <taxon>Hypocreales</taxon>
        <taxon>Ophiocordycipitaceae</taxon>
        <taxon>Purpureocillium</taxon>
    </lineage>
</organism>
<feature type="compositionally biased region" description="Basic and acidic residues" evidence="1">
    <location>
        <begin position="308"/>
        <end position="318"/>
    </location>
</feature>
<proteinExistence type="predicted"/>
<feature type="region of interest" description="Disordered" evidence="1">
    <location>
        <begin position="789"/>
        <end position="837"/>
    </location>
</feature>
<keyword evidence="4" id="KW-1185">Reference proteome</keyword>
<feature type="domain" description="AB hydrolase-1" evidence="2">
    <location>
        <begin position="664"/>
        <end position="745"/>
    </location>
</feature>
<dbReference type="GO" id="GO:0016787">
    <property type="term" value="F:hydrolase activity"/>
    <property type="evidence" value="ECO:0007669"/>
    <property type="project" value="UniProtKB-KW"/>
</dbReference>
<accession>A0AB34G2X5</accession>
<dbReference type="EMBL" id="JAQHRD010000001">
    <property type="protein sequence ID" value="KAJ6445321.1"/>
    <property type="molecule type" value="Genomic_DNA"/>
</dbReference>
<feature type="compositionally biased region" description="Low complexity" evidence="1">
    <location>
        <begin position="105"/>
        <end position="120"/>
    </location>
</feature>